<comment type="caution">
    <text evidence="1">The sequence shown here is derived from an EMBL/GenBank/DDBJ whole genome shotgun (WGS) entry which is preliminary data.</text>
</comment>
<evidence type="ECO:0000313" key="2">
    <source>
        <dbReference type="Proteomes" id="UP000601435"/>
    </source>
</evidence>
<dbReference type="Proteomes" id="UP000601435">
    <property type="component" value="Unassembled WGS sequence"/>
</dbReference>
<dbReference type="AlphaFoldDB" id="A0A813BRN6"/>
<reference evidence="1" key="1">
    <citation type="submission" date="2021-02" db="EMBL/GenBank/DDBJ databases">
        <authorList>
            <person name="Dougan E. K."/>
            <person name="Rhodes N."/>
            <person name="Thang M."/>
            <person name="Chan C."/>
        </authorList>
    </citation>
    <scope>NUCLEOTIDE SEQUENCE</scope>
</reference>
<name>A0A813BRN6_9DINO</name>
<accession>A0A813BRN6</accession>
<dbReference type="EMBL" id="CAJNJA010077841">
    <property type="protein sequence ID" value="CAE7921044.1"/>
    <property type="molecule type" value="Genomic_DNA"/>
</dbReference>
<organism evidence="1 2">
    <name type="scientific">Symbiodinium necroappetens</name>
    <dbReference type="NCBI Taxonomy" id="1628268"/>
    <lineage>
        <taxon>Eukaryota</taxon>
        <taxon>Sar</taxon>
        <taxon>Alveolata</taxon>
        <taxon>Dinophyceae</taxon>
        <taxon>Suessiales</taxon>
        <taxon>Symbiodiniaceae</taxon>
        <taxon>Symbiodinium</taxon>
    </lineage>
</organism>
<sequence length="122" mass="14272">ILDAARQQKLFEDQNEDWKTTTFEHPRGRSALRLACEADHSKCFQHLLEAMEEEKKSAGGFPDYWKSKKSKENQQALVDYAFEQRPSIASLLLEHYHDMAVVRELLKGRETRWSCGKLSCLW</sequence>
<keyword evidence="2" id="KW-1185">Reference proteome</keyword>
<dbReference type="InterPro" id="IPR036770">
    <property type="entry name" value="Ankyrin_rpt-contain_sf"/>
</dbReference>
<dbReference type="Gene3D" id="1.25.40.20">
    <property type="entry name" value="Ankyrin repeat-containing domain"/>
    <property type="match status" value="1"/>
</dbReference>
<proteinExistence type="predicted"/>
<evidence type="ECO:0000313" key="1">
    <source>
        <dbReference type="EMBL" id="CAE7921044.1"/>
    </source>
</evidence>
<gene>
    <name evidence="1" type="primary">ANKS1A</name>
    <name evidence="1" type="ORF">SNEC2469_LOCUS31738</name>
</gene>
<dbReference type="OrthoDB" id="341259at2759"/>
<feature type="non-terminal residue" evidence="1">
    <location>
        <position position="1"/>
    </location>
</feature>
<protein>
    <submittedName>
        <fullName evidence="1">ANKS1A protein</fullName>
    </submittedName>
</protein>